<dbReference type="PROSITE" id="PS00018">
    <property type="entry name" value="EF_HAND_1"/>
    <property type="match status" value="1"/>
</dbReference>
<dbReference type="Proteomes" id="UP000193334">
    <property type="component" value="Chromosome"/>
</dbReference>
<dbReference type="SUPFAM" id="SSF52743">
    <property type="entry name" value="Subtilisin-like"/>
    <property type="match status" value="1"/>
</dbReference>
<dbReference type="CDD" id="cd00306">
    <property type="entry name" value="Peptidases_S8_S53"/>
    <property type="match status" value="1"/>
</dbReference>
<dbReference type="GO" id="GO:0006508">
    <property type="term" value="P:proteolysis"/>
    <property type="evidence" value="ECO:0007669"/>
    <property type="project" value="InterPro"/>
</dbReference>
<dbReference type="RefSeq" id="WP_085756369.1">
    <property type="nucleotide sequence ID" value="NZ_CP021023.1"/>
</dbReference>
<sequence>MLKIFGYTILSAALAAALFGESIEPRSYGLMGFERSRSPEDVRMLLVGRCADINSGQSKDDFIPNTTLDIFSTSNLSWSDSIEPTGFSEHMNSICSLTAGEGSFLENGEFIEYNAPLSSTSIFIQEYWDFLAENVVEQEMKKPPDVLSISFGTTVENWWTKGAERLLQKYDIAGFASIGNGEKMGNNCLYPAASQNFIGVGAASAEDFPNFDSRFLGKAEYSSYSSDKRVVKPDFVAPGNFLVSNLHGEFVHTGSYSSFAAPAAASAACILLDSLQDYEYARIKGNKSNLIRALLTDTALKGSYWHKGQWDTSDDSTAVFDWQQGAGMINLAGAETRLAAGGQRPGEVSSAGWDAGVISGKRENLYIFEPEKKNGYISGSLCWKRFFNETFPFDPNEARNANLKLELWGIKHSGEKVLAAKSDSRHSNVEHIFHPISQNYKSYRFAVVFSDEESVESADKKVNFAFSWAEREVPANWKGWLDVNSDGLLDFGDIELMLSRLTSEEGGLDLNNDGSGNLIDIMPAMAEIMKKYE</sequence>
<dbReference type="InterPro" id="IPR036852">
    <property type="entry name" value="Peptidase_S8/S53_dom_sf"/>
</dbReference>
<dbReference type="Gene3D" id="3.40.50.200">
    <property type="entry name" value="Peptidase S8/S53 domain"/>
    <property type="match status" value="1"/>
</dbReference>
<keyword evidence="3" id="KW-1185">Reference proteome</keyword>
<evidence type="ECO:0000259" key="1">
    <source>
        <dbReference type="Pfam" id="PF00082"/>
    </source>
</evidence>
<evidence type="ECO:0000313" key="2">
    <source>
        <dbReference type="EMBL" id="ARN57747.1"/>
    </source>
</evidence>
<name>A0A1W6LPQ6_9BACT</name>
<dbReference type="Pfam" id="PF00082">
    <property type="entry name" value="Peptidase_S8"/>
    <property type="match status" value="1"/>
</dbReference>
<organism evidence="2 3">
    <name type="scientific">Sedimentisphaera salicampi</name>
    <dbReference type="NCBI Taxonomy" id="1941349"/>
    <lineage>
        <taxon>Bacteria</taxon>
        <taxon>Pseudomonadati</taxon>
        <taxon>Planctomycetota</taxon>
        <taxon>Phycisphaerae</taxon>
        <taxon>Sedimentisphaerales</taxon>
        <taxon>Sedimentisphaeraceae</taxon>
        <taxon>Sedimentisphaera</taxon>
    </lineage>
</organism>
<accession>A0A1W6LPQ6</accession>
<dbReference type="InterPro" id="IPR018247">
    <property type="entry name" value="EF_Hand_1_Ca_BS"/>
</dbReference>
<evidence type="ECO:0000313" key="3">
    <source>
        <dbReference type="Proteomes" id="UP000193334"/>
    </source>
</evidence>
<dbReference type="STRING" id="1941349.STSP1_02170"/>
<feature type="domain" description="Peptidase S8/S53" evidence="1">
    <location>
        <begin position="129"/>
        <end position="311"/>
    </location>
</feature>
<dbReference type="EMBL" id="CP021023">
    <property type="protein sequence ID" value="ARN57747.1"/>
    <property type="molecule type" value="Genomic_DNA"/>
</dbReference>
<dbReference type="KEGG" id="pbp:STSP1_02170"/>
<dbReference type="AlphaFoldDB" id="A0A1W6LPQ6"/>
<reference evidence="3" key="1">
    <citation type="submission" date="2017-04" db="EMBL/GenBank/DDBJ databases">
        <title>Comparative genomics and description of representatives of a novel lineage of planctomycetes thriving in anoxic sediments.</title>
        <authorList>
            <person name="Spring S."/>
            <person name="Bunk B."/>
            <person name="Sproer C."/>
        </authorList>
    </citation>
    <scope>NUCLEOTIDE SEQUENCE [LARGE SCALE GENOMIC DNA]</scope>
    <source>
        <strain evidence="3">ST-PulAB-D4</strain>
    </source>
</reference>
<dbReference type="GO" id="GO:0004252">
    <property type="term" value="F:serine-type endopeptidase activity"/>
    <property type="evidence" value="ECO:0007669"/>
    <property type="project" value="InterPro"/>
</dbReference>
<protein>
    <submittedName>
        <fullName evidence="2">Subtilase family protein</fullName>
    </submittedName>
</protein>
<dbReference type="InterPro" id="IPR000209">
    <property type="entry name" value="Peptidase_S8/S53_dom"/>
</dbReference>
<proteinExistence type="predicted"/>
<gene>
    <name evidence="2" type="ORF">STSP1_02170</name>
</gene>